<dbReference type="GO" id="GO:0003676">
    <property type="term" value="F:nucleic acid binding"/>
    <property type="evidence" value="ECO:0007669"/>
    <property type="project" value="InterPro"/>
</dbReference>
<dbReference type="Proteomes" id="UP000801492">
    <property type="component" value="Unassembled WGS sequence"/>
</dbReference>
<dbReference type="PANTHER" id="PTHR47326">
    <property type="entry name" value="TRANSPOSABLE ELEMENT TC3 TRANSPOSASE-LIKE PROTEIN"/>
    <property type="match status" value="1"/>
</dbReference>
<dbReference type="OrthoDB" id="8192496at2759"/>
<evidence type="ECO:0000313" key="2">
    <source>
        <dbReference type="Proteomes" id="UP000801492"/>
    </source>
</evidence>
<dbReference type="PANTHER" id="PTHR47326:SF1">
    <property type="entry name" value="HTH PSQ-TYPE DOMAIN-CONTAINING PROTEIN"/>
    <property type="match status" value="1"/>
</dbReference>
<accession>A0A8K0DD27</accession>
<dbReference type="EMBL" id="VTPC01003418">
    <property type="protein sequence ID" value="KAF2898540.1"/>
    <property type="molecule type" value="Genomic_DNA"/>
</dbReference>
<gene>
    <name evidence="1" type="ORF">ILUMI_07636</name>
</gene>
<dbReference type="InterPro" id="IPR036397">
    <property type="entry name" value="RNaseH_sf"/>
</dbReference>
<keyword evidence="2" id="KW-1185">Reference proteome</keyword>
<dbReference type="Gene3D" id="3.30.420.10">
    <property type="entry name" value="Ribonuclease H-like superfamily/Ribonuclease H"/>
    <property type="match status" value="1"/>
</dbReference>
<organism evidence="1 2">
    <name type="scientific">Ignelater luminosus</name>
    <name type="common">Cucubano</name>
    <name type="synonym">Pyrophorus luminosus</name>
    <dbReference type="NCBI Taxonomy" id="2038154"/>
    <lineage>
        <taxon>Eukaryota</taxon>
        <taxon>Metazoa</taxon>
        <taxon>Ecdysozoa</taxon>
        <taxon>Arthropoda</taxon>
        <taxon>Hexapoda</taxon>
        <taxon>Insecta</taxon>
        <taxon>Pterygota</taxon>
        <taxon>Neoptera</taxon>
        <taxon>Endopterygota</taxon>
        <taxon>Coleoptera</taxon>
        <taxon>Polyphaga</taxon>
        <taxon>Elateriformia</taxon>
        <taxon>Elateroidea</taxon>
        <taxon>Elateridae</taxon>
        <taxon>Agrypninae</taxon>
        <taxon>Pyrophorini</taxon>
        <taxon>Ignelater</taxon>
    </lineage>
</organism>
<protein>
    <recommendedName>
        <fullName evidence="3">Transposase</fullName>
    </recommendedName>
</protein>
<proteinExistence type="predicted"/>
<dbReference type="AlphaFoldDB" id="A0A8K0DD27"/>
<reference evidence="1" key="1">
    <citation type="submission" date="2019-08" db="EMBL/GenBank/DDBJ databases">
        <title>The genome of the North American firefly Photinus pyralis.</title>
        <authorList>
            <consortium name="Photinus pyralis genome working group"/>
            <person name="Fallon T.R."/>
            <person name="Sander Lower S.E."/>
            <person name="Weng J.-K."/>
        </authorList>
    </citation>
    <scope>NUCLEOTIDE SEQUENCE</scope>
    <source>
        <strain evidence="1">TRF0915ILg1</strain>
        <tissue evidence="1">Whole body</tissue>
    </source>
</reference>
<name>A0A8K0DD27_IGNLU</name>
<comment type="caution">
    <text evidence="1">The sequence shown here is derived from an EMBL/GenBank/DDBJ whole genome shotgun (WGS) entry which is preliminary data.</text>
</comment>
<evidence type="ECO:0000313" key="1">
    <source>
        <dbReference type="EMBL" id="KAF2898540.1"/>
    </source>
</evidence>
<evidence type="ECO:0008006" key="3">
    <source>
        <dbReference type="Google" id="ProtNLM"/>
    </source>
</evidence>
<sequence length="167" mass="19813">MKRYSIYQKKLDNEAFSTSSEKDAVLKLSTTQWIDTTQQKVIVWVGMFYNGFTRPVFVKPDVKIDKKYYCNLVIGPALKEFKKLYPNDEYLFYQDSVQPHTSIYTLQFFNDNNLKFIPPQHWLPNSPDATPYDFFLWGHLKSQVNLHKVRTLTGLKKVIRYELKKSQ</sequence>